<dbReference type="AlphaFoldDB" id="K0JW28"/>
<dbReference type="STRING" id="1179773.BN6_29120"/>
<evidence type="ECO:0000313" key="2">
    <source>
        <dbReference type="Proteomes" id="UP000006281"/>
    </source>
</evidence>
<dbReference type="KEGG" id="sesp:BN6_29120"/>
<reference evidence="1 2" key="1">
    <citation type="journal article" date="2012" name="BMC Genomics">
        <title>Complete genome sequence of Saccharothrix espanaensis DSM 44229T and comparison to the other completely sequenced Pseudonocardiaceae.</title>
        <authorList>
            <person name="Strobel T."/>
            <person name="Al-Dilaimi A."/>
            <person name="Blom J."/>
            <person name="Gessner A."/>
            <person name="Kalinowski J."/>
            <person name="Luzhetska M."/>
            <person name="Puhler A."/>
            <person name="Szczepanowski R."/>
            <person name="Bechthold A."/>
            <person name="Ruckert C."/>
        </authorList>
    </citation>
    <scope>NUCLEOTIDE SEQUENCE [LARGE SCALE GENOMIC DNA]</scope>
    <source>
        <strain evidence="2">ATCC 51144 / DSM 44229 / JCM 9112 / NBRC 15066 / NRRL 15764</strain>
    </source>
</reference>
<gene>
    <name evidence="1" type="ordered locus">BN6_29120</name>
</gene>
<dbReference type="eggNOG" id="ENOG5033UCK">
    <property type="taxonomic scope" value="Bacteria"/>
</dbReference>
<dbReference type="EMBL" id="HE804045">
    <property type="protein sequence ID" value="CCH30221.1"/>
    <property type="molecule type" value="Genomic_DNA"/>
</dbReference>
<dbReference type="PATRIC" id="fig|1179773.3.peg.2902"/>
<dbReference type="Proteomes" id="UP000006281">
    <property type="component" value="Chromosome"/>
</dbReference>
<protein>
    <submittedName>
        <fullName evidence="1">Putative secreted protein</fullName>
    </submittedName>
</protein>
<dbReference type="PROSITE" id="PS51257">
    <property type="entry name" value="PROKAR_LIPOPROTEIN"/>
    <property type="match status" value="1"/>
</dbReference>
<evidence type="ECO:0000313" key="1">
    <source>
        <dbReference type="EMBL" id="CCH30221.1"/>
    </source>
</evidence>
<name>K0JW28_SACES</name>
<accession>K0JW28</accession>
<sequence>MSTERIRLHSVTDLRFPLRFRFVLAVISISLIGCHAGGPSDDAPNPTTAPADLADRVRDYASALHEDAPYRPPNDTQRQAFTESLTRLGATPSAADDELRSLGLAVARGVDERTGRPYAIAATEPDAEQGWGLYLVDLGHSARLAVQVPHPANDLRTADIGLELFRRVPGAVLAVAGTHRRVAAGAGDVAHRADSMFHALAERHSRDHLPQVQLHGFDDASLDSADLVLSPGATARTPRIEEIADGLDRSLRVCRAWTRDCGELEGRHNRQGGAAAEHGAFFAHVEINRTTRDSPTGRDDVVRVLAEALDGG</sequence>
<dbReference type="HOGENOM" id="CLU_071051_0_0_11"/>
<keyword evidence="2" id="KW-1185">Reference proteome</keyword>
<organism evidence="1 2">
    <name type="scientific">Saccharothrix espanaensis (strain ATCC 51144 / DSM 44229 / JCM 9112 / NBRC 15066 / NRRL 15764)</name>
    <dbReference type="NCBI Taxonomy" id="1179773"/>
    <lineage>
        <taxon>Bacteria</taxon>
        <taxon>Bacillati</taxon>
        <taxon>Actinomycetota</taxon>
        <taxon>Actinomycetes</taxon>
        <taxon>Pseudonocardiales</taxon>
        <taxon>Pseudonocardiaceae</taxon>
        <taxon>Saccharothrix</taxon>
    </lineage>
</organism>
<proteinExistence type="predicted"/>